<dbReference type="InterPro" id="IPR000462">
    <property type="entry name" value="CDP-OH_P_trans"/>
</dbReference>
<evidence type="ECO:0000256" key="1">
    <source>
        <dbReference type="ARBA" id="ARBA00001936"/>
    </source>
</evidence>
<evidence type="ECO:0000313" key="21">
    <source>
        <dbReference type="EMBL" id="KAK2191707.1"/>
    </source>
</evidence>
<dbReference type="Gene3D" id="1.20.120.1760">
    <property type="match status" value="1"/>
</dbReference>
<proteinExistence type="inferred from homology"/>
<comment type="catalytic activity">
    <reaction evidence="18">
        <text>a CDP-1,2-diacyl-sn-glycerol + myo-inositol = a 1,2-diacyl-sn-glycero-3-phospho-(1D-myo-inositol) + CMP + H(+)</text>
        <dbReference type="Rhea" id="RHEA:11580"/>
        <dbReference type="ChEBI" id="CHEBI:15378"/>
        <dbReference type="ChEBI" id="CHEBI:17268"/>
        <dbReference type="ChEBI" id="CHEBI:57880"/>
        <dbReference type="ChEBI" id="CHEBI:58332"/>
        <dbReference type="ChEBI" id="CHEBI:60377"/>
        <dbReference type="EC" id="2.7.8.11"/>
    </reaction>
</comment>
<keyword evidence="22" id="KW-1185">Reference proteome</keyword>
<evidence type="ECO:0000256" key="2">
    <source>
        <dbReference type="ARBA" id="ARBA00001946"/>
    </source>
</evidence>
<keyword evidence="9" id="KW-0479">Metal-binding</keyword>
<evidence type="ECO:0000256" key="11">
    <source>
        <dbReference type="ARBA" id="ARBA00022989"/>
    </source>
</evidence>
<name>A0AAD9PBK9_RIDPI</name>
<dbReference type="GO" id="GO:0006661">
    <property type="term" value="P:phosphatidylinositol biosynthetic process"/>
    <property type="evidence" value="ECO:0007669"/>
    <property type="project" value="TreeGrafter"/>
</dbReference>
<dbReference type="Pfam" id="PF01066">
    <property type="entry name" value="CDP-OH_P_transf"/>
    <property type="match status" value="1"/>
</dbReference>
<feature type="transmembrane region" description="Helical" evidence="20">
    <location>
        <begin position="135"/>
        <end position="159"/>
    </location>
</feature>
<dbReference type="EMBL" id="JAODUO010000047">
    <property type="protein sequence ID" value="KAK2191707.1"/>
    <property type="molecule type" value="Genomic_DNA"/>
</dbReference>
<evidence type="ECO:0000256" key="8">
    <source>
        <dbReference type="ARBA" id="ARBA00022692"/>
    </source>
</evidence>
<evidence type="ECO:0000256" key="10">
    <source>
        <dbReference type="ARBA" id="ARBA00022842"/>
    </source>
</evidence>
<evidence type="ECO:0000256" key="9">
    <source>
        <dbReference type="ARBA" id="ARBA00022723"/>
    </source>
</evidence>
<reference evidence="21" key="1">
    <citation type="journal article" date="2023" name="Mol. Biol. Evol.">
        <title>Third-Generation Sequencing Reveals the Adaptive Role of the Epigenome in Three Deep-Sea Polychaetes.</title>
        <authorList>
            <person name="Perez M."/>
            <person name="Aroh O."/>
            <person name="Sun Y."/>
            <person name="Lan Y."/>
            <person name="Juniper S.K."/>
            <person name="Young C.R."/>
            <person name="Angers B."/>
            <person name="Qian P.Y."/>
        </authorList>
    </citation>
    <scope>NUCLEOTIDE SEQUENCE</scope>
    <source>
        <strain evidence="21">R07B-5</strain>
    </source>
</reference>
<organism evidence="21 22">
    <name type="scientific">Ridgeia piscesae</name>
    <name type="common">Tubeworm</name>
    <dbReference type="NCBI Taxonomy" id="27915"/>
    <lineage>
        <taxon>Eukaryota</taxon>
        <taxon>Metazoa</taxon>
        <taxon>Spiralia</taxon>
        <taxon>Lophotrochozoa</taxon>
        <taxon>Annelida</taxon>
        <taxon>Polychaeta</taxon>
        <taxon>Sedentaria</taxon>
        <taxon>Canalipalpata</taxon>
        <taxon>Sabellida</taxon>
        <taxon>Siboglinidae</taxon>
        <taxon>Ridgeia</taxon>
    </lineage>
</organism>
<protein>
    <recommendedName>
        <fullName evidence="17 18">CDP-diacylglycerol--inositol 3-phosphatidyltransferase</fullName>
        <ecNumber evidence="5 18">2.7.8.11</ecNumber>
    </recommendedName>
</protein>
<evidence type="ECO:0000256" key="16">
    <source>
        <dbReference type="ARBA" id="ARBA00023264"/>
    </source>
</evidence>
<dbReference type="GO" id="GO:0003881">
    <property type="term" value="F:CDP-diacylglycerol-inositol 3-phosphatidyltransferase activity"/>
    <property type="evidence" value="ECO:0007669"/>
    <property type="project" value="UniProtKB-UniRule"/>
</dbReference>
<dbReference type="InterPro" id="IPR014387">
    <property type="entry name" value="CDP_diag_ino_3_P_euk"/>
</dbReference>
<keyword evidence="8 20" id="KW-0812">Transmembrane</keyword>
<evidence type="ECO:0000256" key="15">
    <source>
        <dbReference type="ARBA" id="ARBA00023211"/>
    </source>
</evidence>
<evidence type="ECO:0000256" key="17">
    <source>
        <dbReference type="ARBA" id="ARBA00070582"/>
    </source>
</evidence>
<keyword evidence="14 18" id="KW-0594">Phospholipid biosynthesis</keyword>
<evidence type="ECO:0000256" key="19">
    <source>
        <dbReference type="RuleBase" id="RU003750"/>
    </source>
</evidence>
<evidence type="ECO:0000313" key="22">
    <source>
        <dbReference type="Proteomes" id="UP001209878"/>
    </source>
</evidence>
<evidence type="ECO:0000256" key="20">
    <source>
        <dbReference type="SAM" id="Phobius"/>
    </source>
</evidence>
<evidence type="ECO:0000256" key="6">
    <source>
        <dbReference type="ARBA" id="ARBA00022516"/>
    </source>
</evidence>
<keyword evidence="13 18" id="KW-0472">Membrane</keyword>
<dbReference type="PROSITE" id="PS00379">
    <property type="entry name" value="CDP_ALCOHOL_P_TRANSF"/>
    <property type="match status" value="1"/>
</dbReference>
<dbReference type="PIRSF" id="PIRSF000848">
    <property type="entry name" value="CDP_diag_ino_3_P"/>
    <property type="match status" value="1"/>
</dbReference>
<dbReference type="AlphaFoldDB" id="A0AAD9PBK9"/>
<comment type="similarity">
    <text evidence="4 18 19">Belongs to the CDP-alcohol phosphatidyltransferase class-I family.</text>
</comment>
<evidence type="ECO:0000256" key="4">
    <source>
        <dbReference type="ARBA" id="ARBA00010441"/>
    </source>
</evidence>
<dbReference type="PANTHER" id="PTHR15362">
    <property type="entry name" value="PHOSPHATIDYLINOSITOL SYNTHASE"/>
    <property type="match status" value="1"/>
</dbReference>
<evidence type="ECO:0000256" key="13">
    <source>
        <dbReference type="ARBA" id="ARBA00023136"/>
    </source>
</evidence>
<keyword evidence="10" id="KW-0460">Magnesium</keyword>
<comment type="subcellular location">
    <subcellularLocation>
        <location evidence="3">Membrane</location>
        <topology evidence="3">Multi-pass membrane protein</topology>
    </subcellularLocation>
</comment>
<keyword evidence="16 18" id="KW-1208">Phospholipid metabolism</keyword>
<dbReference type="GO" id="GO:0046872">
    <property type="term" value="F:metal ion binding"/>
    <property type="evidence" value="ECO:0007669"/>
    <property type="project" value="UniProtKB-KW"/>
</dbReference>
<evidence type="ECO:0000256" key="3">
    <source>
        <dbReference type="ARBA" id="ARBA00004141"/>
    </source>
</evidence>
<evidence type="ECO:0000256" key="12">
    <source>
        <dbReference type="ARBA" id="ARBA00023098"/>
    </source>
</evidence>
<keyword evidence="7 18" id="KW-0808">Transferase</keyword>
<keyword evidence="6 18" id="KW-0444">Lipid biosynthesis</keyword>
<comment type="cofactor">
    <cofactor evidence="1">
        <name>Mn(2+)</name>
        <dbReference type="ChEBI" id="CHEBI:29035"/>
    </cofactor>
</comment>
<dbReference type="PANTHER" id="PTHR15362:SF4">
    <property type="entry name" value="CDP-DIACYLGLYCEROL--INOSITOL 3-PHOSPHATIDYLTRANSFERASE"/>
    <property type="match status" value="1"/>
</dbReference>
<dbReference type="Proteomes" id="UP001209878">
    <property type="component" value="Unassembled WGS sequence"/>
</dbReference>
<evidence type="ECO:0000256" key="18">
    <source>
        <dbReference type="PIRNR" id="PIRNR000848"/>
    </source>
</evidence>
<dbReference type="FunFam" id="1.20.120.1760:FF:000003">
    <property type="entry name" value="CDP-diacylglycerol--inositol 3-phosphatidyltransferase"/>
    <property type="match status" value="1"/>
</dbReference>
<dbReference type="GO" id="GO:0016020">
    <property type="term" value="C:membrane"/>
    <property type="evidence" value="ECO:0007669"/>
    <property type="project" value="UniProtKB-SubCell"/>
</dbReference>
<dbReference type="EC" id="2.7.8.11" evidence="5 18"/>
<sequence>MPTSYGLAVFFYLTSGLLDAFDGHAARMLNQSSRFGAMLDMLTDRCATMCLQVVLAHFYPTYMFFFQVVMAIDITSHWIHVQSSLMSGSNSHKRIDLAGNPVLRYYYTDRAVLFSVCAGNELFYAALYLRHFTDFIVPLGSLSFGLCSLLCWVCAPVAIAKVLINLVQLYAACQNVVAVDDAERAAGKTE</sequence>
<evidence type="ECO:0000256" key="7">
    <source>
        <dbReference type="ARBA" id="ARBA00022679"/>
    </source>
</evidence>
<dbReference type="InterPro" id="IPR048254">
    <property type="entry name" value="CDP_ALCOHOL_P_TRANSF_CS"/>
</dbReference>
<dbReference type="GO" id="GO:0005794">
    <property type="term" value="C:Golgi apparatus"/>
    <property type="evidence" value="ECO:0007669"/>
    <property type="project" value="TreeGrafter"/>
</dbReference>
<keyword evidence="11 20" id="KW-1133">Transmembrane helix</keyword>
<evidence type="ECO:0000256" key="5">
    <source>
        <dbReference type="ARBA" id="ARBA00013212"/>
    </source>
</evidence>
<evidence type="ECO:0000256" key="14">
    <source>
        <dbReference type="ARBA" id="ARBA00023209"/>
    </source>
</evidence>
<feature type="transmembrane region" description="Helical" evidence="20">
    <location>
        <begin position="62"/>
        <end position="81"/>
    </location>
</feature>
<accession>A0AAD9PBK9</accession>
<gene>
    <name evidence="21" type="ORF">NP493_47g02026</name>
</gene>
<dbReference type="InterPro" id="IPR043130">
    <property type="entry name" value="CDP-OH_PTrfase_TM_dom"/>
</dbReference>
<comment type="cofactor">
    <cofactor evidence="2">
        <name>Mg(2+)</name>
        <dbReference type="ChEBI" id="CHEBI:18420"/>
    </cofactor>
</comment>
<comment type="caution">
    <text evidence="21">The sequence shown here is derived from an EMBL/GenBank/DDBJ whole genome shotgun (WGS) entry which is preliminary data.</text>
</comment>
<keyword evidence="12 18" id="KW-0443">Lipid metabolism</keyword>
<keyword evidence="15" id="KW-0464">Manganese</keyword>